<dbReference type="AlphaFoldDB" id="A0A010ZPI0"/>
<feature type="transmembrane region" description="Helical" evidence="1">
    <location>
        <begin position="156"/>
        <end position="176"/>
    </location>
</feature>
<feature type="transmembrane region" description="Helical" evidence="1">
    <location>
        <begin position="33"/>
        <end position="51"/>
    </location>
</feature>
<comment type="caution">
    <text evidence="2">The sequence shown here is derived from an EMBL/GenBank/DDBJ whole genome shotgun (WGS) entry which is preliminary data.</text>
</comment>
<proteinExistence type="predicted"/>
<reference evidence="2 3" key="1">
    <citation type="submission" date="2013-07" db="EMBL/GenBank/DDBJ databases">
        <authorList>
            <consortium name="DOE Joint Genome Institute"/>
            <person name="Eisen J."/>
            <person name="Huntemann M."/>
            <person name="Han J."/>
            <person name="Chen A."/>
            <person name="Kyrpides N."/>
            <person name="Mavromatis K."/>
            <person name="Markowitz V."/>
            <person name="Palaniappan K."/>
            <person name="Ivanova N."/>
            <person name="Schaumberg A."/>
            <person name="Pati A."/>
            <person name="Liolios K."/>
            <person name="Nordberg H.P."/>
            <person name="Cantor M.N."/>
            <person name="Hua S.X."/>
            <person name="Woyke T."/>
        </authorList>
    </citation>
    <scope>NUCLEOTIDE SEQUENCE [LARGE SCALE GENOMIC DNA]</scope>
    <source>
        <strain evidence="2 3">DSM 44712</strain>
    </source>
</reference>
<keyword evidence="1" id="KW-0812">Transmembrane</keyword>
<evidence type="ECO:0000313" key="3">
    <source>
        <dbReference type="Proteomes" id="UP000021053"/>
    </source>
</evidence>
<dbReference type="Proteomes" id="UP000021053">
    <property type="component" value="Unassembled WGS sequence"/>
</dbReference>
<gene>
    <name evidence="2" type="ORF">CryarDRAFT_1675</name>
</gene>
<name>A0A010ZPI0_9ACTN</name>
<feature type="transmembrane region" description="Helical" evidence="1">
    <location>
        <begin position="80"/>
        <end position="97"/>
    </location>
</feature>
<evidence type="ECO:0000256" key="1">
    <source>
        <dbReference type="SAM" id="Phobius"/>
    </source>
</evidence>
<sequence length="262" mass="28362">MPFVASAGVTITRALSIAYLVYAAAAAAWLWRLGHGLASVGAVCALLAAAAPLFRRRRVLLGVHAVMIPAQFVFSVPSNVPLLGLMLSVAIVVALRPRPGRLSPRTRKVALTVHVGLSVGWLGLAMAMTVLAVVGLTTSDDVLRHDVYRIMHLFDLVIVIPVVVLTILSGLVVSLFTRWGLFRHWWVLIKFVLALAVPMVAGVQHLWIAELIDRTAADPTAVGVRLLVCFALYDVVLWTATALSVFKPGRTTPWTQLTARAR</sequence>
<protein>
    <submittedName>
        <fullName evidence="2">Uncharacterized protein</fullName>
    </submittedName>
</protein>
<keyword evidence="1" id="KW-1133">Transmembrane helix</keyword>
<dbReference type="HOGENOM" id="CLU_079550_0_0_11"/>
<keyword evidence="1" id="KW-0472">Membrane</keyword>
<organism evidence="2 3">
    <name type="scientific">Cryptosporangium arvum DSM 44712</name>
    <dbReference type="NCBI Taxonomy" id="927661"/>
    <lineage>
        <taxon>Bacteria</taxon>
        <taxon>Bacillati</taxon>
        <taxon>Actinomycetota</taxon>
        <taxon>Actinomycetes</taxon>
        <taxon>Cryptosporangiales</taxon>
        <taxon>Cryptosporangiaceae</taxon>
        <taxon>Cryptosporangium</taxon>
    </lineage>
</organism>
<keyword evidence="3" id="KW-1185">Reference proteome</keyword>
<feature type="transmembrane region" description="Helical" evidence="1">
    <location>
        <begin position="188"/>
        <end position="209"/>
    </location>
</feature>
<feature type="transmembrane region" description="Helical" evidence="1">
    <location>
        <begin position="221"/>
        <end position="246"/>
    </location>
</feature>
<accession>A0A010ZPI0</accession>
<feature type="transmembrane region" description="Helical" evidence="1">
    <location>
        <begin position="109"/>
        <end position="136"/>
    </location>
</feature>
<dbReference type="EMBL" id="JFBT01000001">
    <property type="protein sequence ID" value="EXG80594.1"/>
    <property type="molecule type" value="Genomic_DNA"/>
</dbReference>
<evidence type="ECO:0000313" key="2">
    <source>
        <dbReference type="EMBL" id="EXG80594.1"/>
    </source>
</evidence>